<dbReference type="PROSITE" id="PS00503">
    <property type="entry name" value="PECTINESTERASE_2"/>
    <property type="match status" value="1"/>
</dbReference>
<organism evidence="7 8">
    <name type="scientific">Uliginosibacterium silvisoli</name>
    <dbReference type="NCBI Taxonomy" id="3114758"/>
    <lineage>
        <taxon>Bacteria</taxon>
        <taxon>Pseudomonadati</taxon>
        <taxon>Pseudomonadota</taxon>
        <taxon>Betaproteobacteria</taxon>
        <taxon>Rhodocyclales</taxon>
        <taxon>Zoogloeaceae</taxon>
        <taxon>Uliginosibacterium</taxon>
    </lineage>
</organism>
<evidence type="ECO:0000256" key="5">
    <source>
        <dbReference type="RuleBase" id="RU000589"/>
    </source>
</evidence>
<dbReference type="EC" id="3.1.1.11" evidence="5"/>
<sequence length="482" mass="51427">MFENRSACRSALLVSLLTPLLFACASGPYPSTPTRPQLTAAEAARYSYAEVLKTTGTVGAMTTDPWDPLADTCMSAGKCGTDYTVDKAAAASATVLNTIQAAVNKAVIDATAAKRTSRIYIRVMPGTYNELVYVPALAAPITLYSTEADASKTRIAANIDAGMPGDEFTAKFGAQFKDVDASIAAMAKVQLDKGKSSIGTSGSAMVWIKNDGFQAKNITFEDTYNEDRGCKEKANDKGQCPSGNHQAVAFLIDAADKVQVENGRFISNQDTLYFKSSAVGKTNRSFYNNSYVEGDVDFIFGRATAFFRNTEIKSLGGRSSSVFATAPSTNVGTPYGIVFDNCDFTSDGLGVATTAETYLGRQWFESQRCSPYGDAKATCVIDAANTGTESATLLRKSTLETVGKVVVMNSRIGKHINKSPWADWESSPAKSNFRKATFSSDTFFDNLQAAGKDPAALGYKKKVPAEPFLAEFNNTGAGASPN</sequence>
<evidence type="ECO:0000256" key="3">
    <source>
        <dbReference type="ARBA" id="ARBA00023085"/>
    </source>
</evidence>
<dbReference type="EMBL" id="JAYXHS010000001">
    <property type="protein sequence ID" value="MEC5385016.1"/>
    <property type="molecule type" value="Genomic_DNA"/>
</dbReference>
<feature type="domain" description="Pectinesterase catalytic" evidence="6">
    <location>
        <begin position="199"/>
        <end position="365"/>
    </location>
</feature>
<dbReference type="Pfam" id="PF01095">
    <property type="entry name" value="Pectinesterase"/>
    <property type="match status" value="1"/>
</dbReference>
<keyword evidence="2 5" id="KW-0378">Hydrolase</keyword>
<feature type="active site" evidence="4">
    <location>
        <position position="297"/>
    </location>
</feature>
<gene>
    <name evidence="7" type="ORF">VVD49_04735</name>
</gene>
<evidence type="ECO:0000259" key="6">
    <source>
        <dbReference type="Pfam" id="PF01095"/>
    </source>
</evidence>
<dbReference type="SUPFAM" id="SSF51126">
    <property type="entry name" value="Pectin lyase-like"/>
    <property type="match status" value="1"/>
</dbReference>
<keyword evidence="3 5" id="KW-0063">Aspartyl esterase</keyword>
<evidence type="ECO:0000313" key="8">
    <source>
        <dbReference type="Proteomes" id="UP001331561"/>
    </source>
</evidence>
<reference evidence="7 8" key="1">
    <citation type="submission" date="2024-01" db="EMBL/GenBank/DDBJ databases">
        <title>Uliginosibacterium soil sp. nov.</title>
        <authorList>
            <person name="Lv Y."/>
        </authorList>
    </citation>
    <scope>NUCLEOTIDE SEQUENCE [LARGE SCALE GENOMIC DNA]</scope>
    <source>
        <strain evidence="7 8">H3</strain>
    </source>
</reference>
<comment type="caution">
    <text evidence="7">The sequence shown here is derived from an EMBL/GenBank/DDBJ whole genome shotgun (WGS) entry which is preliminary data.</text>
</comment>
<keyword evidence="5" id="KW-0732">Signal</keyword>
<evidence type="ECO:0000256" key="1">
    <source>
        <dbReference type="ARBA" id="ARBA00008891"/>
    </source>
</evidence>
<dbReference type="InterPro" id="IPR000070">
    <property type="entry name" value="Pectinesterase_cat"/>
</dbReference>
<accession>A0ABU6K0M5</accession>
<keyword evidence="8" id="KW-1185">Reference proteome</keyword>
<evidence type="ECO:0000313" key="7">
    <source>
        <dbReference type="EMBL" id="MEC5385016.1"/>
    </source>
</evidence>
<protein>
    <recommendedName>
        <fullName evidence="5">Pectinesterase</fullName>
        <ecNumber evidence="5">3.1.1.11</ecNumber>
    </recommendedName>
</protein>
<dbReference type="PROSITE" id="PS51257">
    <property type="entry name" value="PROKAR_LIPOPROTEIN"/>
    <property type="match status" value="1"/>
</dbReference>
<feature type="signal peptide" evidence="5">
    <location>
        <begin position="1"/>
        <end position="25"/>
    </location>
</feature>
<dbReference type="PANTHER" id="PTHR31321">
    <property type="entry name" value="ACYL-COA THIOESTER HYDROLASE YBHC-RELATED"/>
    <property type="match status" value="1"/>
</dbReference>
<feature type="chain" id="PRO_5045003879" description="Pectinesterase" evidence="5">
    <location>
        <begin position="26"/>
        <end position="482"/>
    </location>
</feature>
<dbReference type="Gene3D" id="2.160.20.10">
    <property type="entry name" value="Single-stranded right-handed beta-helix, Pectin lyase-like"/>
    <property type="match status" value="1"/>
</dbReference>
<dbReference type="PANTHER" id="PTHR31321:SF57">
    <property type="entry name" value="PECTINESTERASE 53-RELATED"/>
    <property type="match status" value="1"/>
</dbReference>
<dbReference type="InterPro" id="IPR011050">
    <property type="entry name" value="Pectin_lyase_fold/virulence"/>
</dbReference>
<comment type="similarity">
    <text evidence="1">Belongs to the pectinesterase family.</text>
</comment>
<dbReference type="Proteomes" id="UP001331561">
    <property type="component" value="Unassembled WGS sequence"/>
</dbReference>
<proteinExistence type="inferred from homology"/>
<dbReference type="RefSeq" id="WP_327597980.1">
    <property type="nucleotide sequence ID" value="NZ_JAYXHS010000001.1"/>
</dbReference>
<comment type="catalytic activity">
    <reaction evidence="5">
        <text>[(1-&gt;4)-alpha-D-galacturonosyl methyl ester](n) + n H2O = [(1-&gt;4)-alpha-D-galacturonosyl](n) + n methanol + n H(+)</text>
        <dbReference type="Rhea" id="RHEA:22380"/>
        <dbReference type="Rhea" id="RHEA-COMP:14570"/>
        <dbReference type="Rhea" id="RHEA-COMP:14573"/>
        <dbReference type="ChEBI" id="CHEBI:15377"/>
        <dbReference type="ChEBI" id="CHEBI:15378"/>
        <dbReference type="ChEBI" id="CHEBI:17790"/>
        <dbReference type="ChEBI" id="CHEBI:140522"/>
        <dbReference type="ChEBI" id="CHEBI:140523"/>
        <dbReference type="EC" id="3.1.1.11"/>
    </reaction>
</comment>
<comment type="pathway">
    <text evidence="5">Glycan metabolism; pectin degradation; 2-dehydro-3-deoxy-D-gluconate from pectin: step 1/5.</text>
</comment>
<evidence type="ECO:0000256" key="2">
    <source>
        <dbReference type="ARBA" id="ARBA00022801"/>
    </source>
</evidence>
<evidence type="ECO:0000256" key="4">
    <source>
        <dbReference type="PROSITE-ProRule" id="PRU10040"/>
    </source>
</evidence>
<dbReference type="InterPro" id="IPR033131">
    <property type="entry name" value="Pectinesterase_Asp_AS"/>
</dbReference>
<dbReference type="InterPro" id="IPR012334">
    <property type="entry name" value="Pectin_lyas_fold"/>
</dbReference>
<name>A0ABU6K0M5_9RHOO</name>